<dbReference type="EMBL" id="CP061800">
    <property type="protein sequence ID" value="QTA93091.1"/>
    <property type="molecule type" value="Genomic_DNA"/>
</dbReference>
<evidence type="ECO:0000256" key="1">
    <source>
        <dbReference type="SAM" id="MobiDB-lite"/>
    </source>
</evidence>
<dbReference type="KEGG" id="dmm:dnm_091880"/>
<reference evidence="2" key="1">
    <citation type="journal article" date="2021" name="Microb. Physiol.">
        <title>Proteogenomic Insights into the Physiology of Marine, Sulfate-Reducing, Filamentous Desulfonema limicola and Desulfonema magnum.</title>
        <authorList>
            <person name="Schnaars V."/>
            <person name="Wohlbrand L."/>
            <person name="Scheve S."/>
            <person name="Hinrichs C."/>
            <person name="Reinhardt R."/>
            <person name="Rabus R."/>
        </authorList>
    </citation>
    <scope>NUCLEOTIDE SEQUENCE</scope>
    <source>
        <strain evidence="2">4be13</strain>
    </source>
</reference>
<name>A0A975BWK7_9BACT</name>
<sequence>MPSESPAFICSFSVRQDCPSTSSGASLRAQGAFSQDSGDSLRVQGKGKEFPEPVEGGVLPLLGSDWQIQEADL</sequence>
<organism evidence="2 3">
    <name type="scientific">Desulfonema magnum</name>
    <dbReference type="NCBI Taxonomy" id="45655"/>
    <lineage>
        <taxon>Bacteria</taxon>
        <taxon>Pseudomonadati</taxon>
        <taxon>Thermodesulfobacteriota</taxon>
        <taxon>Desulfobacteria</taxon>
        <taxon>Desulfobacterales</taxon>
        <taxon>Desulfococcaceae</taxon>
        <taxon>Desulfonema</taxon>
    </lineage>
</organism>
<proteinExistence type="predicted"/>
<gene>
    <name evidence="2" type="ORF">dnm_091880</name>
</gene>
<feature type="region of interest" description="Disordered" evidence="1">
    <location>
        <begin position="21"/>
        <end position="56"/>
    </location>
</feature>
<keyword evidence="3" id="KW-1185">Reference proteome</keyword>
<accession>A0A975BWK7</accession>
<evidence type="ECO:0000313" key="2">
    <source>
        <dbReference type="EMBL" id="QTA93091.1"/>
    </source>
</evidence>
<evidence type="ECO:0000313" key="3">
    <source>
        <dbReference type="Proteomes" id="UP000663722"/>
    </source>
</evidence>
<dbReference type="Proteomes" id="UP000663722">
    <property type="component" value="Chromosome"/>
</dbReference>
<protein>
    <submittedName>
        <fullName evidence="2">Uncharacterized protein</fullName>
    </submittedName>
</protein>
<dbReference type="AlphaFoldDB" id="A0A975BWK7"/>